<dbReference type="GO" id="GO:0030170">
    <property type="term" value="F:pyridoxal phosphate binding"/>
    <property type="evidence" value="ECO:0007669"/>
    <property type="project" value="InterPro"/>
</dbReference>
<dbReference type="GO" id="GO:0005737">
    <property type="term" value="C:cytoplasm"/>
    <property type="evidence" value="ECO:0007669"/>
    <property type="project" value="TreeGrafter"/>
</dbReference>
<keyword evidence="5" id="KW-0210">Decarboxylase</keyword>
<dbReference type="InterPro" id="IPR015421">
    <property type="entry name" value="PyrdxlP-dep_Trfase_major"/>
</dbReference>
<dbReference type="AlphaFoldDB" id="A0A674DEL0"/>
<dbReference type="InterPro" id="IPR010977">
    <property type="entry name" value="Aromatic_deC"/>
</dbReference>
<evidence type="ECO:0000256" key="3">
    <source>
        <dbReference type="ARBA" id="ARBA00011738"/>
    </source>
</evidence>
<organism evidence="15 16">
    <name type="scientific">Salmo trutta</name>
    <name type="common">Brown trout</name>
    <dbReference type="NCBI Taxonomy" id="8032"/>
    <lineage>
        <taxon>Eukaryota</taxon>
        <taxon>Metazoa</taxon>
        <taxon>Chordata</taxon>
        <taxon>Craniata</taxon>
        <taxon>Vertebrata</taxon>
        <taxon>Euteleostomi</taxon>
        <taxon>Actinopterygii</taxon>
        <taxon>Neopterygii</taxon>
        <taxon>Teleostei</taxon>
        <taxon>Protacanthopterygii</taxon>
        <taxon>Salmoniformes</taxon>
        <taxon>Salmonidae</taxon>
        <taxon>Salmoninae</taxon>
        <taxon>Salmo</taxon>
    </lineage>
</organism>
<dbReference type="InterPro" id="IPR015424">
    <property type="entry name" value="PyrdxlP-dep_Trfase"/>
</dbReference>
<keyword evidence="4" id="KW-0127">Catecholamine biosynthesis</keyword>
<protein>
    <recommendedName>
        <fullName evidence="11">Aromatic-L-amino-acid decarboxylase</fullName>
        <ecNumber evidence="10">4.1.1.28</ecNumber>
    </recommendedName>
    <alternativeName>
        <fullName evidence="12">DOPA decarboxylase</fullName>
    </alternativeName>
</protein>
<dbReference type="GO" id="GO:0042427">
    <property type="term" value="P:serotonin biosynthetic process"/>
    <property type="evidence" value="ECO:0007669"/>
    <property type="project" value="TreeGrafter"/>
</dbReference>
<dbReference type="Ensembl" id="ENSSTUT00000100780.1">
    <property type="protein sequence ID" value="ENSSTUP00000094133.1"/>
    <property type="gene ID" value="ENSSTUG00000041458.1"/>
</dbReference>
<dbReference type="Proteomes" id="UP000472277">
    <property type="component" value="Chromosome 37"/>
</dbReference>
<evidence type="ECO:0000256" key="12">
    <source>
        <dbReference type="ARBA" id="ARBA00041275"/>
    </source>
</evidence>
<dbReference type="InterPro" id="IPR002129">
    <property type="entry name" value="PyrdxlP-dep_de-COase"/>
</dbReference>
<accession>A0A674DEL0</accession>
<comment type="subunit">
    <text evidence="3">Homodimer.</text>
</comment>
<keyword evidence="7 14" id="KW-0456">Lyase</keyword>
<keyword evidence="16" id="KW-1185">Reference proteome</keyword>
<dbReference type="GeneTree" id="ENSGT00940000156004"/>
<dbReference type="Gene3D" id="3.90.1150.10">
    <property type="entry name" value="Aspartate Aminotransferase, domain 1"/>
    <property type="match status" value="1"/>
</dbReference>
<dbReference type="GO" id="GO:0004058">
    <property type="term" value="F:aromatic-L-amino-acid decarboxylase activity"/>
    <property type="evidence" value="ECO:0007669"/>
    <property type="project" value="UniProtKB-EC"/>
</dbReference>
<evidence type="ECO:0000256" key="14">
    <source>
        <dbReference type="RuleBase" id="RU000382"/>
    </source>
</evidence>
<dbReference type="Gene3D" id="1.20.1340.10">
    <property type="entry name" value="dopa decarboxylase, N-terminal domain"/>
    <property type="match status" value="1"/>
</dbReference>
<gene>
    <name evidence="15" type="primary">DDC</name>
    <name evidence="15" type="synonym">LOC115177099</name>
</gene>
<dbReference type="FunFam" id="1.20.1340.10:FF:000001">
    <property type="entry name" value="Histidine decarboxylase"/>
    <property type="match status" value="1"/>
</dbReference>
<reference evidence="15" key="1">
    <citation type="submission" date="2025-08" db="UniProtKB">
        <authorList>
            <consortium name="Ensembl"/>
        </authorList>
    </citation>
    <scope>IDENTIFICATION</scope>
</reference>
<dbReference type="Gene3D" id="3.40.640.10">
    <property type="entry name" value="Type I PLP-dependent aspartate aminotransferase-like (Major domain)"/>
    <property type="match status" value="2"/>
</dbReference>
<evidence type="ECO:0000256" key="7">
    <source>
        <dbReference type="ARBA" id="ARBA00023239"/>
    </source>
</evidence>
<reference evidence="15" key="2">
    <citation type="submission" date="2025-09" db="UniProtKB">
        <authorList>
            <consortium name="Ensembl"/>
        </authorList>
    </citation>
    <scope>IDENTIFICATION</scope>
</reference>
<comment type="similarity">
    <text evidence="2 14">Belongs to the group II decarboxylase family.</text>
</comment>
<comment type="pathway">
    <text evidence="9">Catecholamine biosynthesis; dopamine biosynthesis; dopamine from L-tyrosine: step 2/2.</text>
</comment>
<dbReference type="InterPro" id="IPR015422">
    <property type="entry name" value="PyrdxlP-dep_Trfase_small"/>
</dbReference>
<evidence type="ECO:0000256" key="1">
    <source>
        <dbReference type="ARBA" id="ARBA00001933"/>
    </source>
</evidence>
<feature type="modified residue" description="N6-(pyridoxal phosphate)lysine" evidence="13">
    <location>
        <position position="255"/>
    </location>
</feature>
<evidence type="ECO:0000256" key="2">
    <source>
        <dbReference type="ARBA" id="ARBA00009533"/>
    </source>
</evidence>
<dbReference type="EC" id="4.1.1.28" evidence="10"/>
<proteinExistence type="inferred from homology"/>
<evidence type="ECO:0000313" key="16">
    <source>
        <dbReference type="Proteomes" id="UP000472277"/>
    </source>
</evidence>
<dbReference type="SUPFAM" id="SSF53383">
    <property type="entry name" value="PLP-dependent transferases"/>
    <property type="match status" value="1"/>
</dbReference>
<keyword evidence="6 13" id="KW-0663">Pyridoxal phosphate</keyword>
<evidence type="ECO:0000256" key="5">
    <source>
        <dbReference type="ARBA" id="ARBA00022793"/>
    </source>
</evidence>
<dbReference type="PROSITE" id="PS00392">
    <property type="entry name" value="DDC_GAD_HDC_YDC"/>
    <property type="match status" value="1"/>
</dbReference>
<evidence type="ECO:0000256" key="4">
    <source>
        <dbReference type="ARBA" id="ARBA00022584"/>
    </source>
</evidence>
<name>A0A674DEL0_SALTR</name>
<dbReference type="PRINTS" id="PR00800">
    <property type="entry name" value="YHDCRBOXLASE"/>
</dbReference>
<evidence type="ECO:0000256" key="11">
    <source>
        <dbReference type="ARBA" id="ARBA00040968"/>
    </source>
</evidence>
<dbReference type="GO" id="GO:0006520">
    <property type="term" value="P:amino acid metabolic process"/>
    <property type="evidence" value="ECO:0007669"/>
    <property type="project" value="InterPro"/>
</dbReference>
<evidence type="ECO:0000256" key="13">
    <source>
        <dbReference type="PIRSR" id="PIRSR602129-50"/>
    </source>
</evidence>
<evidence type="ECO:0000256" key="8">
    <source>
        <dbReference type="ARBA" id="ARBA00037256"/>
    </source>
</evidence>
<evidence type="ECO:0000256" key="9">
    <source>
        <dbReference type="ARBA" id="ARBA00037889"/>
    </source>
</evidence>
<comment type="function">
    <text evidence="8">Catalyzes the decarboxylation of L-3,4-dihydroxyphenylalanine (DOPA) to dopamine and L-5-hydroxytryptophan to serotonin.</text>
</comment>
<dbReference type="FunFam" id="3.90.1150.10:FF:000018">
    <property type="entry name" value="Histidine decarboxylase"/>
    <property type="match status" value="1"/>
</dbReference>
<evidence type="ECO:0000256" key="10">
    <source>
        <dbReference type="ARBA" id="ARBA00038886"/>
    </source>
</evidence>
<dbReference type="PANTHER" id="PTHR11999">
    <property type="entry name" value="GROUP II PYRIDOXAL-5-PHOSPHATE DECARBOXYLASE"/>
    <property type="match status" value="1"/>
</dbReference>
<dbReference type="InterPro" id="IPR021115">
    <property type="entry name" value="Pyridoxal-P_BS"/>
</dbReference>
<evidence type="ECO:0000256" key="6">
    <source>
        <dbReference type="ARBA" id="ARBA00022898"/>
    </source>
</evidence>
<dbReference type="GO" id="GO:0019752">
    <property type="term" value="P:carboxylic acid metabolic process"/>
    <property type="evidence" value="ECO:0007669"/>
    <property type="project" value="InterPro"/>
</dbReference>
<dbReference type="GO" id="GO:0042423">
    <property type="term" value="P:catecholamine biosynthetic process"/>
    <property type="evidence" value="ECO:0007669"/>
    <property type="project" value="UniProtKB-KW"/>
</dbReference>
<dbReference type="Pfam" id="PF00282">
    <property type="entry name" value="Pyridoxal_deC"/>
    <property type="match status" value="2"/>
</dbReference>
<sequence>MDTTEFRRRGKEMVDLIADYLENIEQRTVYPDVEPGYLRSLIPEEAPEDPDTYEDVVKDIERVIMPGVTHWHSPYFYAYFPTANSFPAMLADMLSGAIGCIGFSWAASPACTELETVMMDWLGKMLKLPEDFIAGTHGQGGGVIQGTASEATLVALLAARCRAVRMILASDPQRPETGITSKLVAYSSDQFCATLGTTPSCAFDHITELGPICNAEKIWMHIDAAYAGSSFICPEFRPLLNGIEFADSFNFNAHKWLLVNFDCSTMWVKKRSDLIGAFKMDPLYLKHDHQESGRYFCTDNSLFRSLKMWFVFRMYGLKGLQDYIRKHVELAKEFESLVRADQRFEISADVVLGLVCFRLKGSNEVNETLLKRINNGRKIHLVPCLLSGQFVLRFALCARTTESRHIREAWRLITQLAEEVMQELPH</sequence>
<evidence type="ECO:0000313" key="15">
    <source>
        <dbReference type="Ensembl" id="ENSSTUP00000094133.1"/>
    </source>
</evidence>
<dbReference type="PANTHER" id="PTHR11999:SF167">
    <property type="entry name" value="AROMATIC-L-AMINO-ACID DECARBOXYLASE"/>
    <property type="match status" value="1"/>
</dbReference>
<comment type="cofactor">
    <cofactor evidence="1 13 14">
        <name>pyridoxal 5'-phosphate</name>
        <dbReference type="ChEBI" id="CHEBI:597326"/>
    </cofactor>
</comment>